<keyword evidence="3" id="KW-1185">Reference proteome</keyword>
<evidence type="ECO:0000256" key="1">
    <source>
        <dbReference type="SAM" id="MobiDB-lite"/>
    </source>
</evidence>
<name>A0AAU9TJ48_EUPED</name>
<protein>
    <submittedName>
        <fullName evidence="2">Uncharacterized protein</fullName>
    </submittedName>
</protein>
<proteinExistence type="predicted"/>
<feature type="compositionally biased region" description="Polar residues" evidence="1">
    <location>
        <begin position="84"/>
        <end position="94"/>
    </location>
</feature>
<accession>A0AAU9TJ48</accession>
<feature type="region of interest" description="Disordered" evidence="1">
    <location>
        <begin position="64"/>
        <end position="97"/>
    </location>
</feature>
<reference evidence="2" key="1">
    <citation type="submission" date="2022-03" db="EMBL/GenBank/DDBJ databases">
        <authorList>
            <person name="Tunstrom K."/>
        </authorList>
    </citation>
    <scope>NUCLEOTIDE SEQUENCE</scope>
</reference>
<gene>
    <name evidence="2" type="ORF">EEDITHA_LOCUS1295</name>
</gene>
<dbReference type="Proteomes" id="UP001153954">
    <property type="component" value="Unassembled WGS sequence"/>
</dbReference>
<dbReference type="EMBL" id="CAKOGL010000003">
    <property type="protein sequence ID" value="CAH2084755.1"/>
    <property type="molecule type" value="Genomic_DNA"/>
</dbReference>
<dbReference type="AlphaFoldDB" id="A0AAU9TJ48"/>
<organism evidence="2 3">
    <name type="scientific">Euphydryas editha</name>
    <name type="common">Edith's checkerspot</name>
    <dbReference type="NCBI Taxonomy" id="104508"/>
    <lineage>
        <taxon>Eukaryota</taxon>
        <taxon>Metazoa</taxon>
        <taxon>Ecdysozoa</taxon>
        <taxon>Arthropoda</taxon>
        <taxon>Hexapoda</taxon>
        <taxon>Insecta</taxon>
        <taxon>Pterygota</taxon>
        <taxon>Neoptera</taxon>
        <taxon>Endopterygota</taxon>
        <taxon>Lepidoptera</taxon>
        <taxon>Glossata</taxon>
        <taxon>Ditrysia</taxon>
        <taxon>Papilionoidea</taxon>
        <taxon>Nymphalidae</taxon>
        <taxon>Nymphalinae</taxon>
        <taxon>Euphydryas</taxon>
    </lineage>
</organism>
<evidence type="ECO:0000313" key="3">
    <source>
        <dbReference type="Proteomes" id="UP001153954"/>
    </source>
</evidence>
<evidence type="ECO:0000313" key="2">
    <source>
        <dbReference type="EMBL" id="CAH2084755.1"/>
    </source>
</evidence>
<sequence length="298" mass="32835">MTLRRCDSLPSKLREAPIANPEVAQPLTNKIPDSNTDPNLKENLAREEVIATWKSLHTDVKNIKNGFPAKNDPSGHGADKRISITHNFSPAPSRNNRERQKKIIHDNRHISIGAQDADRSSSFPLDMVQRCSTDTKANSVRRKTLLDRLLSWKTPECDCNIKYPPKYRSTPKSRPDDMFCTCGVIQPNVSNNLNKCAERGRSKSVGYEATREVTQFRRCASAGATVGAETAAALRARAALTLARRYYPEGGWGWTIAIVGTIVQILSHGLQLGGGTGAIACTASVKYRVPPLYSYGKC</sequence>
<comment type="caution">
    <text evidence="2">The sequence shown here is derived from an EMBL/GenBank/DDBJ whole genome shotgun (WGS) entry which is preliminary data.</text>
</comment>